<proteinExistence type="predicted"/>
<protein>
    <submittedName>
        <fullName evidence="1">231_t:CDS:1</fullName>
    </submittedName>
</protein>
<dbReference type="EMBL" id="CAJVPV010003019">
    <property type="protein sequence ID" value="CAG8541556.1"/>
    <property type="molecule type" value="Genomic_DNA"/>
</dbReference>
<keyword evidence="2" id="KW-1185">Reference proteome</keyword>
<dbReference type="AlphaFoldDB" id="A0A9N9FJP9"/>
<evidence type="ECO:0000313" key="1">
    <source>
        <dbReference type="EMBL" id="CAG8541556.1"/>
    </source>
</evidence>
<dbReference type="SUPFAM" id="SSF69304">
    <property type="entry name" value="Tricorn protease N-terminal domain"/>
    <property type="match status" value="1"/>
</dbReference>
<sequence>MSKHDYDDYEEKENEFEVIVDKISPYKDTNINPHNGKSISKLVYSPNMKYVATISDNDNSIVVWKINDEHSELEPVCTRFLGSYIKNQWTLSGVLDYKYVLLQKSRGKAYDFEIIDIQTGSEQILKAQSLTGAVDGASFLENGDVVMVKGEPSYRAYIFSKPDFNSGHQWRHKGSIEINKYHKYVISRKGKLLILLDVPSVIMQWDLETLKFEAQYLEEET</sequence>
<dbReference type="OrthoDB" id="2392335at2759"/>
<evidence type="ECO:0000313" key="2">
    <source>
        <dbReference type="Proteomes" id="UP000789342"/>
    </source>
</evidence>
<organism evidence="1 2">
    <name type="scientific">Acaulospora morrowiae</name>
    <dbReference type="NCBI Taxonomy" id="94023"/>
    <lineage>
        <taxon>Eukaryota</taxon>
        <taxon>Fungi</taxon>
        <taxon>Fungi incertae sedis</taxon>
        <taxon>Mucoromycota</taxon>
        <taxon>Glomeromycotina</taxon>
        <taxon>Glomeromycetes</taxon>
        <taxon>Diversisporales</taxon>
        <taxon>Acaulosporaceae</taxon>
        <taxon>Acaulospora</taxon>
    </lineage>
</organism>
<comment type="caution">
    <text evidence="1">The sequence shown here is derived from an EMBL/GenBank/DDBJ whole genome shotgun (WGS) entry which is preliminary data.</text>
</comment>
<dbReference type="Proteomes" id="UP000789342">
    <property type="component" value="Unassembled WGS sequence"/>
</dbReference>
<reference evidence="1" key="1">
    <citation type="submission" date="2021-06" db="EMBL/GenBank/DDBJ databases">
        <authorList>
            <person name="Kallberg Y."/>
            <person name="Tangrot J."/>
            <person name="Rosling A."/>
        </authorList>
    </citation>
    <scope>NUCLEOTIDE SEQUENCE</scope>
    <source>
        <strain evidence="1">CL551</strain>
    </source>
</reference>
<gene>
    <name evidence="1" type="ORF">AMORRO_LOCUS5151</name>
</gene>
<name>A0A9N9FJP9_9GLOM</name>
<accession>A0A9N9FJP9</accession>